<dbReference type="RefSeq" id="WP_189333230.1">
    <property type="nucleotide sequence ID" value="NZ_AP023356.1"/>
</dbReference>
<dbReference type="Proteomes" id="UP000676967">
    <property type="component" value="Chromosome"/>
</dbReference>
<proteinExistence type="predicted"/>
<evidence type="ECO:0008006" key="3">
    <source>
        <dbReference type="Google" id="ProtNLM"/>
    </source>
</evidence>
<gene>
    <name evidence="1" type="ORF">Aiant_23170</name>
</gene>
<organism evidence="1 2">
    <name type="scientific">Actinoplanes ianthinogenes</name>
    <dbReference type="NCBI Taxonomy" id="122358"/>
    <lineage>
        <taxon>Bacteria</taxon>
        <taxon>Bacillati</taxon>
        <taxon>Actinomycetota</taxon>
        <taxon>Actinomycetes</taxon>
        <taxon>Micromonosporales</taxon>
        <taxon>Micromonosporaceae</taxon>
        <taxon>Actinoplanes</taxon>
    </lineage>
</organism>
<protein>
    <recommendedName>
        <fullName evidence="3">HNH endonuclease</fullName>
    </recommendedName>
</protein>
<reference evidence="1 2" key="1">
    <citation type="submission" date="2020-08" db="EMBL/GenBank/DDBJ databases">
        <title>Whole genome shotgun sequence of Actinoplanes ianthinogenes NBRC 13996.</title>
        <authorList>
            <person name="Komaki H."/>
            <person name="Tamura T."/>
        </authorList>
    </citation>
    <scope>NUCLEOTIDE SEQUENCE [LARGE SCALE GENOMIC DNA]</scope>
    <source>
        <strain evidence="1 2">NBRC 13996</strain>
    </source>
</reference>
<dbReference type="EMBL" id="AP023356">
    <property type="protein sequence ID" value="BCJ41660.1"/>
    <property type="molecule type" value="Genomic_DNA"/>
</dbReference>
<evidence type="ECO:0000313" key="2">
    <source>
        <dbReference type="Proteomes" id="UP000676967"/>
    </source>
</evidence>
<name>A0ABN6C8E1_9ACTN</name>
<evidence type="ECO:0000313" key="1">
    <source>
        <dbReference type="EMBL" id="BCJ41660.1"/>
    </source>
</evidence>
<accession>A0ABN6C8E1</accession>
<sequence length="85" mass="9390">MTAIEEIATAYAVAFGLDPDDLIARVHAQRDRRIERGKLPAKRCSGCQLDKPALAFAEDSRSADGLQARCRSCDVSRARKRRSVT</sequence>
<keyword evidence="2" id="KW-1185">Reference proteome</keyword>